<dbReference type="EMBL" id="VDUX01000006">
    <property type="protein sequence ID" value="TXL57666.1"/>
    <property type="molecule type" value="Genomic_DNA"/>
</dbReference>
<sequence>MTGRLALGAVGVAAAVWGVVMLSDDGTSRLVNVAVWLVGGVVLHDAVLAPTVVLLGVAAAHWLPRSRRSLVAVAFLIWGTVTVGAANVLLDVGGKPDNDSLMNRPYVVSWLVLTGVLVVMVLVASAVAARRRTGRNA</sequence>
<gene>
    <name evidence="2" type="ORF">FHP06_12830</name>
</gene>
<keyword evidence="1" id="KW-0812">Transmembrane</keyword>
<keyword evidence="1" id="KW-0472">Membrane</keyword>
<protein>
    <submittedName>
        <fullName evidence="2">Uncharacterized protein</fullName>
    </submittedName>
</protein>
<feature type="transmembrane region" description="Helical" evidence="1">
    <location>
        <begin position="34"/>
        <end position="58"/>
    </location>
</feature>
<dbReference type="RefSeq" id="WP_147687191.1">
    <property type="nucleotide sequence ID" value="NZ_VDUX01000006.1"/>
</dbReference>
<dbReference type="Proteomes" id="UP000321571">
    <property type="component" value="Unassembled WGS sequence"/>
</dbReference>
<proteinExistence type="predicted"/>
<keyword evidence="3" id="KW-1185">Reference proteome</keyword>
<evidence type="ECO:0000313" key="2">
    <source>
        <dbReference type="EMBL" id="TXL57666.1"/>
    </source>
</evidence>
<feature type="transmembrane region" description="Helical" evidence="1">
    <location>
        <begin position="70"/>
        <end position="90"/>
    </location>
</feature>
<accession>A0A5C8NHN8</accession>
<keyword evidence="1" id="KW-1133">Transmembrane helix</keyword>
<evidence type="ECO:0000313" key="3">
    <source>
        <dbReference type="Proteomes" id="UP000321571"/>
    </source>
</evidence>
<organism evidence="2 3">
    <name type="scientific">Aeromicrobium terrae</name>
    <dbReference type="NCBI Taxonomy" id="2498846"/>
    <lineage>
        <taxon>Bacteria</taxon>
        <taxon>Bacillati</taxon>
        <taxon>Actinomycetota</taxon>
        <taxon>Actinomycetes</taxon>
        <taxon>Propionibacteriales</taxon>
        <taxon>Nocardioidaceae</taxon>
        <taxon>Aeromicrobium</taxon>
    </lineage>
</organism>
<dbReference type="AlphaFoldDB" id="A0A5C8NHN8"/>
<feature type="transmembrane region" description="Helical" evidence="1">
    <location>
        <begin position="110"/>
        <end position="129"/>
    </location>
</feature>
<reference evidence="2 3" key="1">
    <citation type="submission" date="2019-06" db="EMBL/GenBank/DDBJ databases">
        <title>Aeromicrobium sp. nov., isolated from a maize field.</title>
        <authorList>
            <person name="Lin S.-Y."/>
            <person name="Tsai C.-F."/>
            <person name="Young C.-C."/>
        </authorList>
    </citation>
    <scope>NUCLEOTIDE SEQUENCE [LARGE SCALE GENOMIC DNA]</scope>
    <source>
        <strain evidence="2 3">CC-CFT486</strain>
    </source>
</reference>
<name>A0A5C8NHN8_9ACTN</name>
<evidence type="ECO:0000256" key="1">
    <source>
        <dbReference type="SAM" id="Phobius"/>
    </source>
</evidence>
<comment type="caution">
    <text evidence="2">The sequence shown here is derived from an EMBL/GenBank/DDBJ whole genome shotgun (WGS) entry which is preliminary data.</text>
</comment>
<dbReference type="OrthoDB" id="4559029at2"/>